<evidence type="ECO:0000256" key="1">
    <source>
        <dbReference type="SAM" id="MobiDB-lite"/>
    </source>
</evidence>
<accession>A0ABW6QVH8</accession>
<evidence type="ECO:0000313" key="5">
    <source>
        <dbReference type="Proteomes" id="UP001601948"/>
    </source>
</evidence>
<evidence type="ECO:0000259" key="3">
    <source>
        <dbReference type="Pfam" id="PF20712"/>
    </source>
</evidence>
<evidence type="ECO:0000256" key="2">
    <source>
        <dbReference type="SAM" id="Phobius"/>
    </source>
</evidence>
<organism evidence="4 5">
    <name type="scientific">Nocardia suismassiliense</name>
    <dbReference type="NCBI Taxonomy" id="2077092"/>
    <lineage>
        <taxon>Bacteria</taxon>
        <taxon>Bacillati</taxon>
        <taxon>Actinomycetota</taxon>
        <taxon>Actinomycetes</taxon>
        <taxon>Mycobacteriales</taxon>
        <taxon>Nocardiaceae</taxon>
        <taxon>Nocardia</taxon>
    </lineage>
</organism>
<feature type="transmembrane region" description="Helical" evidence="2">
    <location>
        <begin position="243"/>
        <end position="265"/>
    </location>
</feature>
<keyword evidence="2" id="KW-0472">Membrane</keyword>
<feature type="domain" description="Cyanobacterial TRADD-N associated 2 transmembrane" evidence="3">
    <location>
        <begin position="231"/>
        <end position="303"/>
    </location>
</feature>
<dbReference type="EMBL" id="JBIAPI010000003">
    <property type="protein sequence ID" value="MFF3224630.1"/>
    <property type="molecule type" value="Genomic_DNA"/>
</dbReference>
<dbReference type="InterPro" id="IPR048567">
    <property type="entry name" value="CyanoTRADDas_TM"/>
</dbReference>
<evidence type="ECO:0000313" key="4">
    <source>
        <dbReference type="EMBL" id="MFF3224630.1"/>
    </source>
</evidence>
<dbReference type="Proteomes" id="UP001601948">
    <property type="component" value="Unassembled WGS sequence"/>
</dbReference>
<keyword evidence="2" id="KW-1133">Transmembrane helix</keyword>
<reference evidence="4 5" key="1">
    <citation type="submission" date="2024-10" db="EMBL/GenBank/DDBJ databases">
        <title>The Natural Products Discovery Center: Release of the First 8490 Sequenced Strains for Exploring Actinobacteria Biosynthetic Diversity.</title>
        <authorList>
            <person name="Kalkreuter E."/>
            <person name="Kautsar S.A."/>
            <person name="Yang D."/>
            <person name="Bader C.D."/>
            <person name="Teijaro C.N."/>
            <person name="Fluegel L."/>
            <person name="Davis C.M."/>
            <person name="Simpson J.R."/>
            <person name="Lauterbach L."/>
            <person name="Steele A.D."/>
            <person name="Gui C."/>
            <person name="Meng S."/>
            <person name="Li G."/>
            <person name="Viehrig K."/>
            <person name="Ye F."/>
            <person name="Su P."/>
            <person name="Kiefer A.F."/>
            <person name="Nichols A."/>
            <person name="Cepeda A.J."/>
            <person name="Yan W."/>
            <person name="Fan B."/>
            <person name="Jiang Y."/>
            <person name="Adhikari A."/>
            <person name="Zheng C.-J."/>
            <person name="Schuster L."/>
            <person name="Cowan T.M."/>
            <person name="Smanski M.J."/>
            <person name="Chevrette M.G."/>
            <person name="De Carvalho L.P.S."/>
            <person name="Shen B."/>
        </authorList>
    </citation>
    <scope>NUCLEOTIDE SEQUENCE [LARGE SCALE GENOMIC DNA]</scope>
    <source>
        <strain evidence="4 5">NPDC003040</strain>
    </source>
</reference>
<dbReference type="RefSeq" id="WP_387718596.1">
    <property type="nucleotide sequence ID" value="NZ_JBIAPI010000003.1"/>
</dbReference>
<name>A0ABW6QVH8_9NOCA</name>
<dbReference type="Pfam" id="PF20712">
    <property type="entry name" value="CyanoTRADDas_TM"/>
    <property type="match status" value="1"/>
</dbReference>
<sequence length="375" mass="40233">MVSHHPREAKDPDFRNWHVLAGSSRRVTAVLALALIVASPSAWALIGDDSAAVATAAGGSAVGRRATSNRRHPVENDQLDSGVSPVPSRQFGEAMIGIGFVPSDRASLATVQTADELARALCHVQIEVNLSMAEIARRASISQTTVMSVLVGKQIPRSRRSFLAMVRALGIADVKPWDAAFKRVRTNATRFQRVLITGDHAHVNIGATPAPEQPADPGTQHQGFWSDFLQQALSQAHATFRCAMFFTSVGALILLTGACLAIVNARTADGELYIPILAGLGGLLITTISGAFTVHANKARRHLTDQAALIHQAIRSDRVLSQALQLIDCVEDPHLRDRLRSVTTAWVLGLGPAPLDMTNHEPPQQIEAARGVELN</sequence>
<protein>
    <recommendedName>
        <fullName evidence="3">Cyanobacterial TRADD-N associated 2 transmembrane domain-containing protein</fullName>
    </recommendedName>
</protein>
<comment type="caution">
    <text evidence="4">The sequence shown here is derived from an EMBL/GenBank/DDBJ whole genome shotgun (WGS) entry which is preliminary data.</text>
</comment>
<feature type="region of interest" description="Disordered" evidence="1">
    <location>
        <begin position="59"/>
        <end position="85"/>
    </location>
</feature>
<gene>
    <name evidence="4" type="ORF">ACFYV7_17690</name>
</gene>
<proteinExistence type="predicted"/>
<keyword evidence="5" id="KW-1185">Reference proteome</keyword>
<keyword evidence="2" id="KW-0812">Transmembrane</keyword>
<feature type="transmembrane region" description="Helical" evidence="2">
    <location>
        <begin position="272"/>
        <end position="292"/>
    </location>
</feature>